<keyword evidence="4 9" id="KW-1003">Cell membrane</keyword>
<dbReference type="PIRSF" id="PIRSF004669">
    <property type="entry name" value="FliQ"/>
    <property type="match status" value="1"/>
</dbReference>
<evidence type="ECO:0000256" key="1">
    <source>
        <dbReference type="ARBA" id="ARBA00004651"/>
    </source>
</evidence>
<reference evidence="11" key="1">
    <citation type="submission" date="2020-01" db="EMBL/GenBank/DDBJ databases">
        <title>Caldichromatium gen. nov., sp. nov., a thermophilic purple sulfur bacterium member of the family Chromatiaceae isolated from Nakabusa hot spring, Japan.</title>
        <authorList>
            <person name="Saini M.K."/>
            <person name="Hanada S."/>
            <person name="Tank M."/>
        </authorList>
    </citation>
    <scope>NUCLEOTIDE SEQUENCE [LARGE SCALE GENOMIC DNA]</scope>
    <source>
        <strain evidence="11">No.7</strain>
    </source>
</reference>
<dbReference type="GO" id="GO:0009425">
    <property type="term" value="C:bacterial-type flagellum basal body"/>
    <property type="evidence" value="ECO:0007669"/>
    <property type="project" value="UniProtKB-SubCell"/>
</dbReference>
<dbReference type="AlphaFoldDB" id="A0A6G7VFR7"/>
<evidence type="ECO:0000313" key="11">
    <source>
        <dbReference type="Proteomes" id="UP000502699"/>
    </source>
</evidence>
<dbReference type="GO" id="GO:0044780">
    <property type="term" value="P:bacterial-type flagellum assembly"/>
    <property type="evidence" value="ECO:0007669"/>
    <property type="project" value="InterPro"/>
</dbReference>
<organism evidence="10 11">
    <name type="scientific">Caldichromatium japonicum</name>
    <dbReference type="NCBI Taxonomy" id="2699430"/>
    <lineage>
        <taxon>Bacteria</taxon>
        <taxon>Pseudomonadati</taxon>
        <taxon>Pseudomonadota</taxon>
        <taxon>Gammaproteobacteria</taxon>
        <taxon>Chromatiales</taxon>
        <taxon>Chromatiaceae</taxon>
        <taxon>Caldichromatium</taxon>
    </lineage>
</organism>
<dbReference type="Pfam" id="PF01313">
    <property type="entry name" value="Bac_export_3"/>
    <property type="match status" value="1"/>
</dbReference>
<evidence type="ECO:0000256" key="8">
    <source>
        <dbReference type="ARBA" id="ARBA00023143"/>
    </source>
</evidence>
<keyword evidence="10" id="KW-0282">Flagellum</keyword>
<keyword evidence="10" id="KW-0966">Cell projection</keyword>
<evidence type="ECO:0000256" key="7">
    <source>
        <dbReference type="ARBA" id="ARBA00023136"/>
    </source>
</evidence>
<keyword evidence="8 9" id="KW-0975">Bacterial flagellum</keyword>
<proteinExistence type="inferred from homology"/>
<evidence type="ECO:0000256" key="9">
    <source>
        <dbReference type="RuleBase" id="RU364090"/>
    </source>
</evidence>
<evidence type="ECO:0000256" key="4">
    <source>
        <dbReference type="ARBA" id="ARBA00022475"/>
    </source>
</evidence>
<dbReference type="NCBIfam" id="TIGR01402">
    <property type="entry name" value="fliQ"/>
    <property type="match status" value="1"/>
</dbReference>
<dbReference type="KEGG" id="cjap:GWK36_14050"/>
<evidence type="ECO:0000256" key="2">
    <source>
        <dbReference type="ARBA" id="ARBA00006156"/>
    </source>
</evidence>
<evidence type="ECO:0000256" key="3">
    <source>
        <dbReference type="ARBA" id="ARBA00021718"/>
    </source>
</evidence>
<dbReference type="PANTHER" id="PTHR34040:SF2">
    <property type="entry name" value="FLAGELLAR BIOSYNTHETIC PROTEIN FLIQ"/>
    <property type="match status" value="1"/>
</dbReference>
<dbReference type="PANTHER" id="PTHR34040">
    <property type="entry name" value="FLAGELLAR BIOSYNTHETIC PROTEIN FLIQ"/>
    <property type="match status" value="1"/>
</dbReference>
<gene>
    <name evidence="9 10" type="primary">fliQ</name>
    <name evidence="10" type="ORF">GWK36_14050</name>
</gene>
<dbReference type="RefSeq" id="WP_166272062.1">
    <property type="nucleotide sequence ID" value="NZ_CP048029.1"/>
</dbReference>
<evidence type="ECO:0000313" key="10">
    <source>
        <dbReference type="EMBL" id="QIK38923.1"/>
    </source>
</evidence>
<dbReference type="InterPro" id="IPR002191">
    <property type="entry name" value="Bac_export_3"/>
</dbReference>
<comment type="similarity">
    <text evidence="2 9">Belongs to the FliQ/MopD/SpaQ family.</text>
</comment>
<keyword evidence="6 9" id="KW-1133">Transmembrane helix</keyword>
<evidence type="ECO:0000256" key="5">
    <source>
        <dbReference type="ARBA" id="ARBA00022692"/>
    </source>
</evidence>
<comment type="subcellular location">
    <subcellularLocation>
        <location evidence="1 9">Cell membrane</location>
        <topology evidence="1">Multi-pass membrane protein</topology>
    </subcellularLocation>
    <subcellularLocation>
        <location evidence="9">Bacterial flagellum basal body</location>
    </subcellularLocation>
</comment>
<dbReference type="InterPro" id="IPR006305">
    <property type="entry name" value="FliQ"/>
</dbReference>
<protein>
    <recommendedName>
        <fullName evidence="3 9">Flagellar biosynthetic protein FliQ</fullName>
    </recommendedName>
</protein>
<keyword evidence="11" id="KW-1185">Reference proteome</keyword>
<name>A0A6G7VFR7_9GAMM</name>
<dbReference type="EMBL" id="CP048029">
    <property type="protein sequence ID" value="QIK38923.1"/>
    <property type="molecule type" value="Genomic_DNA"/>
</dbReference>
<accession>A0A6G7VFR7</accession>
<dbReference type="GO" id="GO:0009306">
    <property type="term" value="P:protein secretion"/>
    <property type="evidence" value="ECO:0007669"/>
    <property type="project" value="InterPro"/>
</dbReference>
<sequence length="91" mass="9650">MTPEMVLDIGKEAGKVIILISAPPLLAGLIIGLVISLFQAATQIQEMTLSFIPKFIGVGAALIIAGPWLLSLVMDYVTRLYESIPVLINGG</sequence>
<comment type="function">
    <text evidence="9">Role in flagellar biosynthesis.</text>
</comment>
<keyword evidence="10" id="KW-0969">Cilium</keyword>
<feature type="transmembrane region" description="Helical" evidence="9">
    <location>
        <begin position="51"/>
        <end position="70"/>
    </location>
</feature>
<evidence type="ECO:0000256" key="6">
    <source>
        <dbReference type="ARBA" id="ARBA00022989"/>
    </source>
</evidence>
<dbReference type="Proteomes" id="UP000502699">
    <property type="component" value="Chromosome"/>
</dbReference>
<keyword evidence="5 9" id="KW-0812">Transmembrane</keyword>
<keyword evidence="7 9" id="KW-0472">Membrane</keyword>
<dbReference type="GO" id="GO:0005886">
    <property type="term" value="C:plasma membrane"/>
    <property type="evidence" value="ECO:0007669"/>
    <property type="project" value="UniProtKB-SubCell"/>
</dbReference>
<dbReference type="PRINTS" id="PR00952">
    <property type="entry name" value="TYPE3IMQPROT"/>
</dbReference>
<feature type="transmembrane region" description="Helical" evidence="9">
    <location>
        <begin position="16"/>
        <end position="39"/>
    </location>
</feature>